<name>A0A9D4CF42_DREPO</name>
<dbReference type="InterPro" id="IPR013783">
    <property type="entry name" value="Ig-like_fold"/>
</dbReference>
<keyword evidence="5" id="KW-1185">Reference proteome</keyword>
<comment type="similarity">
    <text evidence="1">Belongs to the transglutaminase superfamily. Transglutaminase family.</text>
</comment>
<evidence type="ECO:0000259" key="3">
    <source>
        <dbReference type="SMART" id="SM00460"/>
    </source>
</evidence>
<dbReference type="Gene3D" id="3.90.260.10">
    <property type="entry name" value="Transglutaminase-like"/>
    <property type="match status" value="1"/>
</dbReference>
<evidence type="ECO:0000313" key="4">
    <source>
        <dbReference type="EMBL" id="KAH3722340.1"/>
    </source>
</evidence>
<dbReference type="EMBL" id="JAIWYP010000013">
    <property type="protein sequence ID" value="KAH3722340.1"/>
    <property type="molecule type" value="Genomic_DNA"/>
</dbReference>
<feature type="active site" evidence="2">
    <location>
        <position position="427"/>
    </location>
</feature>
<sequence length="806" mass="91488">MGSAFRKDKKIEQTIVLTPPTLYTSGEVVFPRKPAKQTLSGAYIQDKNAPLYVRKMYTWAWENAEHHHTKRFPLPKAGTLVVRRGQPFKITLTFNRPYNSLTDELKFYFETGENPLPGNDTMVCLSSYTSQGSSGWKSDFLPVIGTKDKDCIQAHLWVFTPPDCIVSDWRFALQSILRTEVETATVSYEHPDRIYILFNPWCKNDAVYLPAEPLLDEYILNASGLLFTGCRKRMMYKPWIFGQFESGILEACLYVIKRGFNFRTSQRMGDPAAVVRVIASIVSADNNNGILKGTWSTNEFTDGRSPTTWSGSVAILKQYLDNVISANGDDPEPVRYGHCFVYAGLVTTICRAVGIPCRCVTNYNSGRGTDGRLAIDFYYEVKADGSIGELETDEQELVWSFHVWNDVWMKRIDVAKPCNEPDWQAIDATPSVTNGNVPQVSGPAPLHAVKNYLPEVKHDVDQLFAEVNSEVLHWLKVDVGEWTVFQCEPSRIGQSISSKTPDGRPPALTYKYNLAEMSRVRQDVTADYKYKKGTKMESEITKKPEHKQRPTHRCKAKDVEFKMASKEFEYIGDDFMVKANITNHGRDARTCHVILLCESMHYTGRRHEIIKKVEWNKTLEPEQSEPLQLGIYESDYIGKLAEHACLRQVAYMRVTETDQINACVDDFLLEKPHLEMSVDETIYKNSNFALKLQFKNPLHRPLTNCSVSVEGVGLESMMFVRKFQNVPAECEWTGIVNLLPVRSNLLDISVTFHCQEMLDIIGFITVRVEKEKEGAIQAEVPATGKNGEQDLNDNVKELQDSMILAS</sequence>
<dbReference type="InterPro" id="IPR036985">
    <property type="entry name" value="Transglutaminase-like_sf"/>
</dbReference>
<reference evidence="4" key="2">
    <citation type="submission" date="2020-11" db="EMBL/GenBank/DDBJ databases">
        <authorList>
            <person name="McCartney M.A."/>
            <person name="Auch B."/>
            <person name="Kono T."/>
            <person name="Mallez S."/>
            <person name="Becker A."/>
            <person name="Gohl D.M."/>
            <person name="Silverstein K.A.T."/>
            <person name="Koren S."/>
            <person name="Bechman K.B."/>
            <person name="Herman A."/>
            <person name="Abrahante J.E."/>
            <person name="Garbe J."/>
        </authorList>
    </citation>
    <scope>NUCLEOTIDE SEQUENCE</scope>
    <source>
        <strain evidence="4">Duluth1</strain>
        <tissue evidence="4">Whole animal</tissue>
    </source>
</reference>
<dbReference type="GO" id="GO:0003810">
    <property type="term" value="F:protein-glutamine gamma-glutamyltransferase activity"/>
    <property type="evidence" value="ECO:0007669"/>
    <property type="project" value="InterPro"/>
</dbReference>
<feature type="domain" description="Transglutaminase-like" evidence="3">
    <location>
        <begin position="331"/>
        <end position="430"/>
    </location>
</feature>
<dbReference type="PANTHER" id="PTHR11590:SF40">
    <property type="entry name" value="HEMOCYTE PROTEIN-GLUTAMINE GAMMA-GLUTAMYLTRANSFERASE-LIKE PROTEIN"/>
    <property type="match status" value="1"/>
</dbReference>
<reference evidence="4" key="1">
    <citation type="journal article" date="2019" name="bioRxiv">
        <title>The Genome of the Zebra Mussel, Dreissena polymorpha: A Resource for Invasive Species Research.</title>
        <authorList>
            <person name="McCartney M.A."/>
            <person name="Auch B."/>
            <person name="Kono T."/>
            <person name="Mallez S."/>
            <person name="Zhang Y."/>
            <person name="Obille A."/>
            <person name="Becker A."/>
            <person name="Abrahante J.E."/>
            <person name="Garbe J."/>
            <person name="Badalamenti J.P."/>
            <person name="Herman A."/>
            <person name="Mangelson H."/>
            <person name="Liachko I."/>
            <person name="Sullivan S."/>
            <person name="Sone E.D."/>
            <person name="Koren S."/>
            <person name="Silverstein K.A.T."/>
            <person name="Beckman K.B."/>
            <person name="Gohl D.M."/>
        </authorList>
    </citation>
    <scope>NUCLEOTIDE SEQUENCE</scope>
    <source>
        <strain evidence="4">Duluth1</strain>
        <tissue evidence="4">Whole animal</tissue>
    </source>
</reference>
<proteinExistence type="inferred from homology"/>
<accession>A0A9D4CF42</accession>
<protein>
    <recommendedName>
        <fullName evidence="3">Transglutaminase-like domain-containing protein</fullName>
    </recommendedName>
</protein>
<dbReference type="Pfam" id="PF00927">
    <property type="entry name" value="Transglut_C"/>
    <property type="match status" value="1"/>
</dbReference>
<dbReference type="SUPFAM" id="SSF54001">
    <property type="entry name" value="Cysteine proteinases"/>
    <property type="match status" value="1"/>
</dbReference>
<dbReference type="PIRSF" id="PIRSF000459">
    <property type="entry name" value="TGM_EBP42"/>
    <property type="match status" value="1"/>
</dbReference>
<dbReference type="SUPFAM" id="SSF81296">
    <property type="entry name" value="E set domains"/>
    <property type="match status" value="1"/>
</dbReference>
<evidence type="ECO:0000313" key="5">
    <source>
        <dbReference type="Proteomes" id="UP000828390"/>
    </source>
</evidence>
<dbReference type="InterPro" id="IPR014756">
    <property type="entry name" value="Ig_E-set"/>
</dbReference>
<dbReference type="InterPro" id="IPR050779">
    <property type="entry name" value="Transglutaminase"/>
</dbReference>
<feature type="active site" evidence="2">
    <location>
        <position position="339"/>
    </location>
</feature>
<evidence type="ECO:0000256" key="1">
    <source>
        <dbReference type="ARBA" id="ARBA00005968"/>
    </source>
</evidence>
<dbReference type="Pfam" id="PF01841">
    <property type="entry name" value="Transglut_core"/>
    <property type="match status" value="1"/>
</dbReference>
<organism evidence="4 5">
    <name type="scientific">Dreissena polymorpha</name>
    <name type="common">Zebra mussel</name>
    <name type="synonym">Mytilus polymorpha</name>
    <dbReference type="NCBI Taxonomy" id="45954"/>
    <lineage>
        <taxon>Eukaryota</taxon>
        <taxon>Metazoa</taxon>
        <taxon>Spiralia</taxon>
        <taxon>Lophotrochozoa</taxon>
        <taxon>Mollusca</taxon>
        <taxon>Bivalvia</taxon>
        <taxon>Autobranchia</taxon>
        <taxon>Heteroconchia</taxon>
        <taxon>Euheterodonta</taxon>
        <taxon>Imparidentia</taxon>
        <taxon>Neoheterodontei</taxon>
        <taxon>Myida</taxon>
        <taxon>Dreissenoidea</taxon>
        <taxon>Dreissenidae</taxon>
        <taxon>Dreissena</taxon>
    </lineage>
</organism>
<dbReference type="InterPro" id="IPR023608">
    <property type="entry name" value="Transglutaminase_animal"/>
</dbReference>
<dbReference type="Gene3D" id="2.60.40.10">
    <property type="entry name" value="Immunoglobulins"/>
    <property type="match status" value="3"/>
</dbReference>
<dbReference type="PANTHER" id="PTHR11590">
    <property type="entry name" value="PROTEIN-GLUTAMINE GAMMA-GLUTAMYLTRANSFERASE"/>
    <property type="match status" value="1"/>
</dbReference>
<feature type="active site" evidence="2">
    <location>
        <position position="402"/>
    </location>
</feature>
<dbReference type="AlphaFoldDB" id="A0A9D4CF42"/>
<comment type="caution">
    <text evidence="4">The sequence shown here is derived from an EMBL/GenBank/DDBJ whole genome shotgun (WGS) entry which is preliminary data.</text>
</comment>
<evidence type="ECO:0000256" key="2">
    <source>
        <dbReference type="PIRSR" id="PIRSR000459-1"/>
    </source>
</evidence>
<dbReference type="SMART" id="SM00460">
    <property type="entry name" value="TGc"/>
    <property type="match status" value="1"/>
</dbReference>
<dbReference type="InterPro" id="IPR036238">
    <property type="entry name" value="Transglutaminase_C_sf"/>
</dbReference>
<dbReference type="InterPro" id="IPR002931">
    <property type="entry name" value="Transglutaminase-like"/>
</dbReference>
<dbReference type="InterPro" id="IPR001102">
    <property type="entry name" value="Transglutaminase_N"/>
</dbReference>
<gene>
    <name evidence="4" type="ORF">DPMN_065298</name>
</gene>
<dbReference type="InterPro" id="IPR038765">
    <property type="entry name" value="Papain-like_cys_pep_sf"/>
</dbReference>
<dbReference type="SUPFAM" id="SSF49309">
    <property type="entry name" value="Transglutaminase, two C-terminal domains"/>
    <property type="match status" value="2"/>
</dbReference>
<dbReference type="Proteomes" id="UP000828390">
    <property type="component" value="Unassembled WGS sequence"/>
</dbReference>
<dbReference type="InterPro" id="IPR008958">
    <property type="entry name" value="Transglutaminase_C"/>
</dbReference>
<dbReference type="Pfam" id="PF00868">
    <property type="entry name" value="Transglut_N"/>
    <property type="match status" value="1"/>
</dbReference>